<dbReference type="STRING" id="633194.SAMN05421759_107136"/>
<name>A0A1N7NAT1_9RHOB</name>
<dbReference type="EMBL" id="FTOQ01000007">
    <property type="protein sequence ID" value="SIS95358.1"/>
    <property type="molecule type" value="Genomic_DNA"/>
</dbReference>
<proteinExistence type="predicted"/>
<dbReference type="OrthoDB" id="7346546at2"/>
<feature type="region of interest" description="Disordered" evidence="1">
    <location>
        <begin position="95"/>
        <end position="115"/>
    </location>
</feature>
<reference evidence="3" key="1">
    <citation type="submission" date="2017-01" db="EMBL/GenBank/DDBJ databases">
        <authorList>
            <person name="Varghese N."/>
            <person name="Submissions S."/>
        </authorList>
    </citation>
    <scope>NUCLEOTIDE SEQUENCE [LARGE SCALE GENOMIC DNA]</scope>
    <source>
        <strain evidence="3">DSM 29430</strain>
    </source>
</reference>
<gene>
    <name evidence="2" type="ORF">SAMN05421759_107136</name>
</gene>
<accession>A0A1N7NAT1</accession>
<sequence>MALLLAAPALADDTRQLDAHEHGVGTLDMALDGETIVIAFQAPGSDIVGFEYAARSDADVAAVDAAKKALGDPLALFGLPDAAGCEVEDAKVEVEGGEHGDDHAGHDDDGHRDETGHTEFHAAYEITCSNPDRIDALTFFYFDVFANAREVEVQIIDPTGARAFEVDRDRPVLDLGR</sequence>
<keyword evidence="3" id="KW-1185">Reference proteome</keyword>
<evidence type="ECO:0000313" key="2">
    <source>
        <dbReference type="EMBL" id="SIS95358.1"/>
    </source>
</evidence>
<dbReference type="InterPro" id="IPR021253">
    <property type="entry name" value="ZrgA-like"/>
</dbReference>
<dbReference type="Proteomes" id="UP000186684">
    <property type="component" value="Unassembled WGS sequence"/>
</dbReference>
<dbReference type="RefSeq" id="WP_076448468.1">
    <property type="nucleotide sequence ID" value="NZ_FTOQ01000007.1"/>
</dbReference>
<protein>
    <recommendedName>
        <fullName evidence="4">DUF2796 domain-containing protein</fullName>
    </recommendedName>
</protein>
<organism evidence="2 3">
    <name type="scientific">Roseivivax lentus</name>
    <dbReference type="NCBI Taxonomy" id="633194"/>
    <lineage>
        <taxon>Bacteria</taxon>
        <taxon>Pseudomonadati</taxon>
        <taxon>Pseudomonadota</taxon>
        <taxon>Alphaproteobacteria</taxon>
        <taxon>Rhodobacterales</taxon>
        <taxon>Roseobacteraceae</taxon>
        <taxon>Roseivivax</taxon>
    </lineage>
</organism>
<dbReference type="Pfam" id="PF10986">
    <property type="entry name" value="ZrgA"/>
    <property type="match status" value="1"/>
</dbReference>
<evidence type="ECO:0008006" key="4">
    <source>
        <dbReference type="Google" id="ProtNLM"/>
    </source>
</evidence>
<evidence type="ECO:0000313" key="3">
    <source>
        <dbReference type="Proteomes" id="UP000186684"/>
    </source>
</evidence>
<evidence type="ECO:0000256" key="1">
    <source>
        <dbReference type="SAM" id="MobiDB-lite"/>
    </source>
</evidence>
<dbReference type="AlphaFoldDB" id="A0A1N7NAT1"/>